<accession>A0A7X3ILS8</accession>
<comment type="caution">
    <text evidence="1">The sequence shown here is derived from an EMBL/GenBank/DDBJ whole genome shotgun (WGS) entry which is preliminary data.</text>
</comment>
<dbReference type="RefSeq" id="WP_160499524.1">
    <property type="nucleotide sequence ID" value="NZ_WUBI01000003.1"/>
</dbReference>
<organism evidence="1 2">
    <name type="scientific">Paenibacillus dendrobii</name>
    <dbReference type="NCBI Taxonomy" id="2691084"/>
    <lineage>
        <taxon>Bacteria</taxon>
        <taxon>Bacillati</taxon>
        <taxon>Bacillota</taxon>
        <taxon>Bacilli</taxon>
        <taxon>Bacillales</taxon>
        <taxon>Paenibacillaceae</taxon>
        <taxon>Paenibacillus</taxon>
    </lineage>
</organism>
<dbReference type="AlphaFoldDB" id="A0A7X3ILS8"/>
<evidence type="ECO:0000313" key="1">
    <source>
        <dbReference type="EMBL" id="MWV45940.1"/>
    </source>
</evidence>
<name>A0A7X3ILS8_9BACL</name>
<dbReference type="Proteomes" id="UP000460318">
    <property type="component" value="Unassembled WGS sequence"/>
</dbReference>
<proteinExistence type="predicted"/>
<dbReference type="EMBL" id="WUBI01000003">
    <property type="protein sequence ID" value="MWV45940.1"/>
    <property type="molecule type" value="Genomic_DNA"/>
</dbReference>
<keyword evidence="2" id="KW-1185">Reference proteome</keyword>
<sequence>MTIIHAQTLRNFLMKSVEMDGRKRRGMARDLASGQVSFTNKELHPV</sequence>
<protein>
    <submittedName>
        <fullName evidence="1">Uncharacterized protein</fullName>
    </submittedName>
</protein>
<gene>
    <name evidence="1" type="ORF">GRF59_20185</name>
</gene>
<evidence type="ECO:0000313" key="2">
    <source>
        <dbReference type="Proteomes" id="UP000460318"/>
    </source>
</evidence>
<reference evidence="1 2" key="1">
    <citation type="submission" date="2019-12" db="EMBL/GenBank/DDBJ databases">
        <title>Paenibacillus sp. nov., an endophytic bacterium isolated from the stem of Dendrobium.</title>
        <authorList>
            <person name="Zhao R."/>
        </authorList>
    </citation>
    <scope>NUCLEOTIDE SEQUENCE [LARGE SCALE GENOMIC DNA]</scope>
    <source>
        <strain evidence="1 2">HJL G12</strain>
    </source>
</reference>